<dbReference type="EMBL" id="FOZW01000004">
    <property type="protein sequence ID" value="SFS76330.1"/>
    <property type="molecule type" value="Genomic_DNA"/>
</dbReference>
<accession>A0A1I6SHI2</accession>
<keyword evidence="2" id="KW-1185">Reference proteome</keyword>
<proteinExistence type="predicted"/>
<evidence type="ECO:0000313" key="2">
    <source>
        <dbReference type="Proteomes" id="UP000199392"/>
    </source>
</evidence>
<dbReference type="RefSeq" id="WP_092423986.1">
    <property type="nucleotide sequence ID" value="NZ_FNCL01000004.1"/>
</dbReference>
<organism evidence="1 2">
    <name type="scientific">Alloyangia pacifica</name>
    <dbReference type="NCBI Taxonomy" id="311180"/>
    <lineage>
        <taxon>Bacteria</taxon>
        <taxon>Pseudomonadati</taxon>
        <taxon>Pseudomonadota</taxon>
        <taxon>Alphaproteobacteria</taxon>
        <taxon>Rhodobacterales</taxon>
        <taxon>Roseobacteraceae</taxon>
        <taxon>Alloyangia</taxon>
    </lineage>
</organism>
<dbReference type="AlphaFoldDB" id="A0A1I6SHI2"/>
<evidence type="ECO:0000313" key="1">
    <source>
        <dbReference type="EMBL" id="SFS76330.1"/>
    </source>
</evidence>
<name>A0A1I6SHI2_9RHOB</name>
<dbReference type="OrthoDB" id="9794241at2"/>
<protein>
    <submittedName>
        <fullName evidence="1">TIGR02453 family protein</fullName>
    </submittedName>
</protein>
<dbReference type="InterPro" id="IPR012808">
    <property type="entry name" value="CHP02453"/>
</dbReference>
<dbReference type="Proteomes" id="UP000199392">
    <property type="component" value="Unassembled WGS sequence"/>
</dbReference>
<dbReference type="STRING" id="311180.SAMN04488050_104383"/>
<dbReference type="Pfam" id="PF09365">
    <property type="entry name" value="DUF2461"/>
    <property type="match status" value="1"/>
</dbReference>
<gene>
    <name evidence="1" type="ORF">SAMN04488050_104383</name>
</gene>
<reference evidence="2" key="1">
    <citation type="submission" date="2016-10" db="EMBL/GenBank/DDBJ databases">
        <authorList>
            <person name="Varghese N."/>
            <person name="Submissions S."/>
        </authorList>
    </citation>
    <scope>NUCLEOTIDE SEQUENCE [LARGE SCALE GENOMIC DNA]</scope>
    <source>
        <strain evidence="2">DSM 26894</strain>
    </source>
</reference>
<dbReference type="PANTHER" id="PTHR36452:SF1">
    <property type="entry name" value="DUF2461 DOMAIN-CONTAINING PROTEIN"/>
    <property type="match status" value="1"/>
</dbReference>
<sequence length="210" mass="23666">MASLIDLTAFAPQARRFLSELEANNDRAWFNANKQRYDSEVKRPAELMIAQLTPELEVLSGDRPRPKLFRPHRDVRFSDDKLPFHTHLHALWSLPDGRAWYFALSGGYATAGAGILGFDGRQMLAWQAALMGREGDELEHIISRIGGRIDPAPDPGTEVPPGPREELMRRPGCVLWIDGIFEALTPDPVATLLQCYARLQPLQDWLGKRL</sequence>
<dbReference type="PANTHER" id="PTHR36452">
    <property type="entry name" value="CHROMOSOME 12, WHOLE GENOME SHOTGUN SEQUENCE"/>
    <property type="match status" value="1"/>
</dbReference>